<proteinExistence type="predicted"/>
<keyword evidence="2" id="KW-0808">Transferase</keyword>
<keyword evidence="1 4" id="KW-0489">Methyltransferase</keyword>
<dbReference type="GO" id="GO:0003677">
    <property type="term" value="F:DNA binding"/>
    <property type="evidence" value="ECO:0007669"/>
    <property type="project" value="InterPro"/>
</dbReference>
<organism evidence="4">
    <name type="scientific">virus sp. ctiha2</name>
    <dbReference type="NCBI Taxonomy" id="2827299"/>
    <lineage>
        <taxon>Viruses</taxon>
    </lineage>
</organism>
<reference evidence="4" key="1">
    <citation type="journal article" date="2021" name="Proc. Natl. Acad. Sci. U.S.A.">
        <title>A Catalog of Tens of Thousands of Viruses from Human Metagenomes Reveals Hidden Associations with Chronic Diseases.</title>
        <authorList>
            <person name="Tisza M.J."/>
            <person name="Buck C.B."/>
        </authorList>
    </citation>
    <scope>NUCLEOTIDE SEQUENCE</scope>
    <source>
        <strain evidence="4">Ctiha2</strain>
    </source>
</reference>
<name>A0A8S5RH33_9VIRU</name>
<dbReference type="Pfam" id="PF01555">
    <property type="entry name" value="N6_N4_Mtase"/>
    <property type="match status" value="1"/>
</dbReference>
<dbReference type="InterPro" id="IPR002941">
    <property type="entry name" value="DNA_methylase_N4/N6"/>
</dbReference>
<sequence>MEKLNTIYNDNCMDYMKTMPDGCVNLTITDIPYGEVNRDSNGLRTLDKENADIMTFDLQEFLPELFRVTSGTIIIFCGKEQLSEIHKFFSEKQKKHQGTVRQLIWKKTNPSPMNGQHIYLSGIENAVWFKKRGGTFNAHCKNTVFEYPCGRSKLHPTEKNHDLLKELILDNSNEGDIVFDPCTGSGSHLLVAKENNRNWLGVELNEGYFEIAENRLLG</sequence>
<dbReference type="EMBL" id="BK059104">
    <property type="protein sequence ID" value="DAE30393.1"/>
    <property type="molecule type" value="Genomic_DNA"/>
</dbReference>
<dbReference type="InterPro" id="IPR029063">
    <property type="entry name" value="SAM-dependent_MTases_sf"/>
</dbReference>
<evidence type="ECO:0000259" key="3">
    <source>
        <dbReference type="Pfam" id="PF01555"/>
    </source>
</evidence>
<feature type="domain" description="DNA methylase N-4/N-6" evidence="3">
    <location>
        <begin position="24"/>
        <end position="213"/>
    </location>
</feature>
<dbReference type="InterPro" id="IPR001091">
    <property type="entry name" value="RM_Methyltransferase"/>
</dbReference>
<dbReference type="Gene3D" id="3.40.50.150">
    <property type="entry name" value="Vaccinia Virus protein VP39"/>
    <property type="match status" value="1"/>
</dbReference>
<dbReference type="PRINTS" id="PR00508">
    <property type="entry name" value="S21N4MTFRASE"/>
</dbReference>
<protein>
    <submittedName>
        <fullName evidence="4">Adenine-specific methyltransferase</fullName>
    </submittedName>
</protein>
<dbReference type="SUPFAM" id="SSF53335">
    <property type="entry name" value="S-adenosyl-L-methionine-dependent methyltransferases"/>
    <property type="match status" value="1"/>
</dbReference>
<evidence type="ECO:0000313" key="4">
    <source>
        <dbReference type="EMBL" id="DAE30393.1"/>
    </source>
</evidence>
<dbReference type="GO" id="GO:0032259">
    <property type="term" value="P:methylation"/>
    <property type="evidence" value="ECO:0007669"/>
    <property type="project" value="UniProtKB-KW"/>
</dbReference>
<dbReference type="GO" id="GO:0008170">
    <property type="term" value="F:N-methyltransferase activity"/>
    <property type="evidence" value="ECO:0007669"/>
    <property type="project" value="InterPro"/>
</dbReference>
<accession>A0A8S5RH33</accession>
<evidence type="ECO:0000256" key="2">
    <source>
        <dbReference type="ARBA" id="ARBA00022679"/>
    </source>
</evidence>
<evidence type="ECO:0000256" key="1">
    <source>
        <dbReference type="ARBA" id="ARBA00022603"/>
    </source>
</evidence>